<name>A0A1W2H4X9_9BACT</name>
<dbReference type="AlphaFoldDB" id="A0A1W2H4X9"/>
<keyword evidence="2" id="KW-0540">Nuclease</keyword>
<organism evidence="2 3">
    <name type="scientific">Aquiflexum balticum DSM 16537</name>
    <dbReference type="NCBI Taxonomy" id="758820"/>
    <lineage>
        <taxon>Bacteria</taxon>
        <taxon>Pseudomonadati</taxon>
        <taxon>Bacteroidota</taxon>
        <taxon>Cytophagia</taxon>
        <taxon>Cytophagales</taxon>
        <taxon>Cyclobacteriaceae</taxon>
        <taxon>Aquiflexum</taxon>
    </lineage>
</organism>
<accession>A0A1W2H4X9</accession>
<dbReference type="RefSeq" id="WP_084120788.1">
    <property type="nucleotide sequence ID" value="NZ_LT838813.1"/>
</dbReference>
<dbReference type="OrthoDB" id="9802901at2"/>
<dbReference type="Proteomes" id="UP000192333">
    <property type="component" value="Chromosome I"/>
</dbReference>
<dbReference type="InterPro" id="IPR003615">
    <property type="entry name" value="HNH_nuc"/>
</dbReference>
<dbReference type="GO" id="GO:0004519">
    <property type="term" value="F:endonuclease activity"/>
    <property type="evidence" value="ECO:0007669"/>
    <property type="project" value="UniProtKB-KW"/>
</dbReference>
<dbReference type="InterPro" id="IPR052892">
    <property type="entry name" value="NA-targeting_endonuclease"/>
</dbReference>
<dbReference type="Gene3D" id="1.10.30.50">
    <property type="match status" value="1"/>
</dbReference>
<reference evidence="3" key="1">
    <citation type="submission" date="2017-04" db="EMBL/GenBank/DDBJ databases">
        <authorList>
            <person name="Varghese N."/>
            <person name="Submissions S."/>
        </authorList>
    </citation>
    <scope>NUCLEOTIDE SEQUENCE [LARGE SCALE GENOMIC DNA]</scope>
    <source>
        <strain evidence="3">DSM 16537</strain>
    </source>
</reference>
<dbReference type="CDD" id="cd00085">
    <property type="entry name" value="HNHc"/>
    <property type="match status" value="1"/>
</dbReference>
<evidence type="ECO:0000313" key="3">
    <source>
        <dbReference type="Proteomes" id="UP000192333"/>
    </source>
</evidence>
<dbReference type="Pfam" id="PF14279">
    <property type="entry name" value="HNH_5"/>
    <property type="match status" value="1"/>
</dbReference>
<gene>
    <name evidence="2" type="ORF">SAMN00777080_2552</name>
</gene>
<dbReference type="STRING" id="758820.SAMN00777080_2552"/>
<feature type="domain" description="HNH nuclease" evidence="1">
    <location>
        <begin position="71"/>
        <end position="121"/>
    </location>
</feature>
<dbReference type="EMBL" id="LT838813">
    <property type="protein sequence ID" value="SMD43939.1"/>
    <property type="molecule type" value="Genomic_DNA"/>
</dbReference>
<evidence type="ECO:0000259" key="1">
    <source>
        <dbReference type="SMART" id="SM00507"/>
    </source>
</evidence>
<dbReference type="SMART" id="SM00507">
    <property type="entry name" value="HNHc"/>
    <property type="match status" value="1"/>
</dbReference>
<proteinExistence type="predicted"/>
<evidence type="ECO:0000313" key="2">
    <source>
        <dbReference type="EMBL" id="SMD43939.1"/>
    </source>
</evidence>
<protein>
    <submittedName>
        <fullName evidence="2">5-methylcytosine-specific restriction endonuclease McrA</fullName>
    </submittedName>
</protein>
<dbReference type="PANTHER" id="PTHR33877">
    <property type="entry name" value="SLL1193 PROTEIN"/>
    <property type="match status" value="1"/>
</dbReference>
<dbReference type="PANTHER" id="PTHR33877:SF2">
    <property type="entry name" value="OS07G0170200 PROTEIN"/>
    <property type="match status" value="1"/>
</dbReference>
<dbReference type="InterPro" id="IPR029471">
    <property type="entry name" value="HNH_5"/>
</dbReference>
<keyword evidence="2" id="KW-0255">Endonuclease</keyword>
<keyword evidence="3" id="KW-1185">Reference proteome</keyword>
<keyword evidence="2" id="KW-0378">Hydrolase</keyword>
<sequence length="169" mass="19423">MDKRVLVLNLDHSPVAVVTVQKALVLTFMDKVSCLSFYEKLTIRTVDKSFRYPAVIRLNNYKNIPYKGVLLNRANLFKRDKNQCQYCGSSKHLTIDHVIPRSKGGKTNWNNLITACHRCNVVKGDKTPEQVGMRLNSEPFRPTLGFFLAGYAELHAEEWMPFLEARTVY</sequence>